<dbReference type="SUPFAM" id="SSF56645">
    <property type="entry name" value="Acyl-CoA dehydrogenase NM domain-like"/>
    <property type="match status" value="1"/>
</dbReference>
<organism evidence="1 2">
    <name type="scientific">Sorangium cellulosum</name>
    <name type="common">Polyangium cellulosum</name>
    <dbReference type="NCBI Taxonomy" id="56"/>
    <lineage>
        <taxon>Bacteria</taxon>
        <taxon>Pseudomonadati</taxon>
        <taxon>Myxococcota</taxon>
        <taxon>Polyangia</taxon>
        <taxon>Polyangiales</taxon>
        <taxon>Polyangiaceae</taxon>
        <taxon>Sorangium</taxon>
    </lineage>
</organism>
<proteinExistence type="predicted"/>
<dbReference type="AlphaFoldDB" id="A0A4P2QRI3"/>
<evidence type="ECO:0000313" key="2">
    <source>
        <dbReference type="Proteomes" id="UP000295497"/>
    </source>
</evidence>
<evidence type="ECO:0000313" key="1">
    <source>
        <dbReference type="EMBL" id="AUX32153.1"/>
    </source>
</evidence>
<name>A0A4P2QRI3_SORCE</name>
<dbReference type="InterPro" id="IPR009100">
    <property type="entry name" value="AcylCoA_DH/oxidase_NM_dom_sf"/>
</dbReference>
<sequence>MELLSTFASGTVGDAARGGAGADRLAVAFAAGYQAALRALVPGLCTVGSFLVTEEGGGHPAAIRTQLGDGRLVGRKRFATQGIEAETLIVVASSGAEGGRNRLHAVMIPADRPGVIRTRLPPTPFCPEIDHAEVHLDVAVRPDEILPGDGYDDYLKLFRTIEDIHVLAATLGFVLHTATRFAWPRGAIERLLAQIAPASALAAAPREPAVHLALSGWLAGTERLLADLAPEWAQVDPDWRARWERDQPLLSVAHKARVQRTEAAWKRLA</sequence>
<gene>
    <name evidence="1" type="primary">fadE</name>
    <name evidence="1" type="ORF">SOCE836_042890</name>
</gene>
<dbReference type="InterPro" id="IPR046373">
    <property type="entry name" value="Acyl-CoA_Oxase/DH_mid-dom_sf"/>
</dbReference>
<dbReference type="GO" id="GO:0016627">
    <property type="term" value="F:oxidoreductase activity, acting on the CH-CH group of donors"/>
    <property type="evidence" value="ECO:0007669"/>
    <property type="project" value="InterPro"/>
</dbReference>
<dbReference type="EMBL" id="CP012672">
    <property type="protein sequence ID" value="AUX32153.1"/>
    <property type="molecule type" value="Genomic_DNA"/>
</dbReference>
<dbReference type="Gene3D" id="2.40.110.10">
    <property type="entry name" value="Butyryl-CoA Dehydrogenase, subunit A, domain 2"/>
    <property type="match status" value="1"/>
</dbReference>
<reference evidence="1 2" key="1">
    <citation type="submission" date="2015-09" db="EMBL/GenBank/DDBJ databases">
        <title>Sorangium comparison.</title>
        <authorList>
            <person name="Zaburannyi N."/>
            <person name="Bunk B."/>
            <person name="Overmann J."/>
            <person name="Mueller R."/>
        </authorList>
    </citation>
    <scope>NUCLEOTIDE SEQUENCE [LARGE SCALE GENOMIC DNA]</scope>
    <source>
        <strain evidence="1 2">So ce836</strain>
    </source>
</reference>
<protein>
    <submittedName>
        <fullName evidence="1">Acyl-CoA dehydrogenase</fullName>
    </submittedName>
</protein>
<accession>A0A4P2QRI3</accession>
<dbReference type="Proteomes" id="UP000295497">
    <property type="component" value="Chromosome"/>
</dbReference>